<evidence type="ECO:0000259" key="2">
    <source>
        <dbReference type="Pfam" id="PF20151"/>
    </source>
</evidence>
<evidence type="ECO:0000313" key="4">
    <source>
        <dbReference type="Proteomes" id="UP001218218"/>
    </source>
</evidence>
<evidence type="ECO:0000256" key="1">
    <source>
        <dbReference type="SAM" id="Phobius"/>
    </source>
</evidence>
<feature type="transmembrane region" description="Helical" evidence="1">
    <location>
        <begin position="112"/>
        <end position="134"/>
    </location>
</feature>
<dbReference type="InterPro" id="IPR045340">
    <property type="entry name" value="DUF6533"/>
</dbReference>
<reference evidence="3" key="1">
    <citation type="submission" date="2023-03" db="EMBL/GenBank/DDBJ databases">
        <title>Massive genome expansion in bonnet fungi (Mycena s.s.) driven by repeated elements and novel gene families across ecological guilds.</title>
        <authorList>
            <consortium name="Lawrence Berkeley National Laboratory"/>
            <person name="Harder C.B."/>
            <person name="Miyauchi S."/>
            <person name="Viragh M."/>
            <person name="Kuo A."/>
            <person name="Thoen E."/>
            <person name="Andreopoulos B."/>
            <person name="Lu D."/>
            <person name="Skrede I."/>
            <person name="Drula E."/>
            <person name="Henrissat B."/>
            <person name="Morin E."/>
            <person name="Kohler A."/>
            <person name="Barry K."/>
            <person name="LaButti K."/>
            <person name="Morin E."/>
            <person name="Salamov A."/>
            <person name="Lipzen A."/>
            <person name="Mereny Z."/>
            <person name="Hegedus B."/>
            <person name="Baldrian P."/>
            <person name="Stursova M."/>
            <person name="Weitz H."/>
            <person name="Taylor A."/>
            <person name="Grigoriev I.V."/>
            <person name="Nagy L.G."/>
            <person name="Martin F."/>
            <person name="Kauserud H."/>
        </authorList>
    </citation>
    <scope>NUCLEOTIDE SEQUENCE</scope>
    <source>
        <strain evidence="3">CBHHK002</strain>
    </source>
</reference>
<dbReference type="Proteomes" id="UP001218218">
    <property type="component" value="Unassembled WGS sequence"/>
</dbReference>
<dbReference type="EMBL" id="JARIHO010000020">
    <property type="protein sequence ID" value="KAJ7346768.1"/>
    <property type="molecule type" value="Genomic_DNA"/>
</dbReference>
<accession>A0AAD7ES62</accession>
<evidence type="ECO:0000313" key="3">
    <source>
        <dbReference type="EMBL" id="KAJ7346768.1"/>
    </source>
</evidence>
<proteinExistence type="predicted"/>
<feature type="transmembrane region" description="Helical" evidence="1">
    <location>
        <begin position="227"/>
        <end position="249"/>
    </location>
</feature>
<feature type="domain" description="DUF6533" evidence="2">
    <location>
        <begin position="9"/>
        <end position="54"/>
    </location>
</feature>
<sequence length="250" mass="27538">MRSNALALCSYAGLTFATCETILTFGTELTFIWKNPQGSRLIKVLYLLSRYFALAAHITNSILVSLVHKHAIIPTYLCRFAVLYQGGILFMMFGILDVILMLRVYASYNRSTYLAIIFICLLTCRFCVPFVMSYKSMPSQVFTHSCLVISAGGGGAIYVFAGGELFVQLFVVGLTFARHVWATRSGWGNPLFSLLSRDGSMVFFAITVGLIATIAVCLDPVDLSHAVFPGLVIIMSSAVRAHISTFFSFL</sequence>
<feature type="transmembrane region" description="Helical" evidence="1">
    <location>
        <begin position="45"/>
        <end position="68"/>
    </location>
</feature>
<feature type="transmembrane region" description="Helical" evidence="1">
    <location>
        <begin position="202"/>
        <end position="221"/>
    </location>
</feature>
<dbReference type="Pfam" id="PF20151">
    <property type="entry name" value="DUF6533"/>
    <property type="match status" value="1"/>
</dbReference>
<name>A0AAD7ES62_9AGAR</name>
<feature type="transmembrane region" description="Helical" evidence="1">
    <location>
        <begin position="141"/>
        <end position="159"/>
    </location>
</feature>
<keyword evidence="1" id="KW-1133">Transmembrane helix</keyword>
<feature type="transmembrane region" description="Helical" evidence="1">
    <location>
        <begin position="80"/>
        <end position="106"/>
    </location>
</feature>
<protein>
    <recommendedName>
        <fullName evidence="2">DUF6533 domain-containing protein</fullName>
    </recommendedName>
</protein>
<keyword evidence="4" id="KW-1185">Reference proteome</keyword>
<keyword evidence="1" id="KW-0472">Membrane</keyword>
<comment type="caution">
    <text evidence="3">The sequence shown here is derived from an EMBL/GenBank/DDBJ whole genome shotgun (WGS) entry which is preliminary data.</text>
</comment>
<gene>
    <name evidence="3" type="ORF">DFH08DRAFT_201436</name>
</gene>
<organism evidence="3 4">
    <name type="scientific">Mycena albidolilacea</name>
    <dbReference type="NCBI Taxonomy" id="1033008"/>
    <lineage>
        <taxon>Eukaryota</taxon>
        <taxon>Fungi</taxon>
        <taxon>Dikarya</taxon>
        <taxon>Basidiomycota</taxon>
        <taxon>Agaricomycotina</taxon>
        <taxon>Agaricomycetes</taxon>
        <taxon>Agaricomycetidae</taxon>
        <taxon>Agaricales</taxon>
        <taxon>Marasmiineae</taxon>
        <taxon>Mycenaceae</taxon>
        <taxon>Mycena</taxon>
    </lineage>
</organism>
<dbReference type="AlphaFoldDB" id="A0AAD7ES62"/>
<keyword evidence="1" id="KW-0812">Transmembrane</keyword>